<dbReference type="Pfam" id="PF00226">
    <property type="entry name" value="DnaJ"/>
    <property type="match status" value="1"/>
</dbReference>
<dbReference type="SMART" id="SM00271">
    <property type="entry name" value="DnaJ"/>
    <property type="match status" value="1"/>
</dbReference>
<organism evidence="3 4">
    <name type="scientific">Magallana gigas</name>
    <name type="common">Pacific oyster</name>
    <name type="synonym">Crassostrea gigas</name>
    <dbReference type="NCBI Taxonomy" id="29159"/>
    <lineage>
        <taxon>Eukaryota</taxon>
        <taxon>Metazoa</taxon>
        <taxon>Spiralia</taxon>
        <taxon>Lophotrochozoa</taxon>
        <taxon>Mollusca</taxon>
        <taxon>Bivalvia</taxon>
        <taxon>Autobranchia</taxon>
        <taxon>Pteriomorphia</taxon>
        <taxon>Ostreida</taxon>
        <taxon>Ostreoidea</taxon>
        <taxon>Ostreidae</taxon>
        <taxon>Magallana</taxon>
    </lineage>
</organism>
<evidence type="ECO:0000313" key="4">
    <source>
        <dbReference type="Proteomes" id="UP000005408"/>
    </source>
</evidence>
<dbReference type="PROSITE" id="PS50076">
    <property type="entry name" value="DNAJ_2"/>
    <property type="match status" value="1"/>
</dbReference>
<keyword evidence="4" id="KW-1185">Reference proteome</keyword>
<proteinExistence type="predicted"/>
<evidence type="ECO:0000259" key="2">
    <source>
        <dbReference type="PROSITE" id="PS50076"/>
    </source>
</evidence>
<evidence type="ECO:0000256" key="1">
    <source>
        <dbReference type="ARBA" id="ARBA00023186"/>
    </source>
</evidence>
<dbReference type="InterPro" id="IPR051938">
    <property type="entry name" value="Apopto_cytoskel_mod"/>
</dbReference>
<dbReference type="EnsemblMetazoa" id="G10459.4">
    <property type="protein sequence ID" value="G10459.4:cds"/>
    <property type="gene ID" value="G10459"/>
</dbReference>
<protein>
    <recommendedName>
        <fullName evidence="2">J domain-containing protein</fullName>
    </recommendedName>
</protein>
<dbReference type="Gene3D" id="1.10.287.110">
    <property type="entry name" value="DnaJ domain"/>
    <property type="match status" value="1"/>
</dbReference>
<keyword evidence="1" id="KW-0143">Chaperone</keyword>
<dbReference type="PANTHER" id="PTHR44145:SF3">
    <property type="entry name" value="DNAJ HOMOLOG SUBFAMILY A MEMBER 3, MITOCHONDRIAL"/>
    <property type="match status" value="1"/>
</dbReference>
<accession>A0A8W8HPJ9</accession>
<dbReference type="PANTHER" id="PTHR44145">
    <property type="entry name" value="DNAJ HOMOLOG SUBFAMILY A MEMBER 3, MITOCHONDRIAL"/>
    <property type="match status" value="1"/>
</dbReference>
<evidence type="ECO:0000313" key="3">
    <source>
        <dbReference type="EnsemblMetazoa" id="G10459.4:cds"/>
    </source>
</evidence>
<dbReference type="SUPFAM" id="SSF46565">
    <property type="entry name" value="Chaperone J-domain"/>
    <property type="match status" value="1"/>
</dbReference>
<reference evidence="3" key="1">
    <citation type="submission" date="2022-08" db="UniProtKB">
        <authorList>
            <consortium name="EnsemblMetazoa"/>
        </authorList>
    </citation>
    <scope>IDENTIFICATION</scope>
    <source>
        <strain evidence="3">05x7-T-G4-1.051#20</strain>
    </source>
</reference>
<dbReference type="AlphaFoldDB" id="A0A8W8HPJ9"/>
<dbReference type="Proteomes" id="UP000005408">
    <property type="component" value="Unassembled WGS sequence"/>
</dbReference>
<sequence length="188" mass="22390">MNLLSCCPKGSLHSWTITSCRVLAIRYNSSAQSKTHYQTLGVPRTASVKEIKAAYIELCKKHHPDANPNDPNYGSARSSDADFIRKYYQEKAREHQRQKDMEDWRYRTGKYRDHEMDEAIRKENERQRQAFQNIFQSGAGRNLRNDRYWSGRYQYHYYHSSHPVGKLRQMMFYLILWTCIFSLIGTRH</sequence>
<feature type="domain" description="J" evidence="2">
    <location>
        <begin position="35"/>
        <end position="159"/>
    </location>
</feature>
<dbReference type="CDD" id="cd06257">
    <property type="entry name" value="DnaJ"/>
    <property type="match status" value="1"/>
</dbReference>
<dbReference type="InterPro" id="IPR001623">
    <property type="entry name" value="DnaJ_domain"/>
</dbReference>
<name>A0A8W8HPJ9_MAGGI</name>
<dbReference type="InterPro" id="IPR036869">
    <property type="entry name" value="J_dom_sf"/>
</dbReference>
<dbReference type="PRINTS" id="PR00625">
    <property type="entry name" value="JDOMAIN"/>
</dbReference>